<dbReference type="PRINTS" id="PR00111">
    <property type="entry name" value="ABHYDROLASE"/>
</dbReference>
<gene>
    <name evidence="3" type="ORF">FHP25_32450</name>
</gene>
<evidence type="ECO:0000313" key="3">
    <source>
        <dbReference type="EMBL" id="TXL70947.1"/>
    </source>
</evidence>
<dbReference type="PANTHER" id="PTHR46331">
    <property type="entry name" value="VALACYCLOVIR HYDROLASE"/>
    <property type="match status" value="1"/>
</dbReference>
<dbReference type="EMBL" id="VDUZ01000051">
    <property type="protein sequence ID" value="TXL70947.1"/>
    <property type="molecule type" value="Genomic_DNA"/>
</dbReference>
<feature type="signal peptide" evidence="1">
    <location>
        <begin position="1"/>
        <end position="21"/>
    </location>
</feature>
<reference evidence="3 4" key="1">
    <citation type="submission" date="2019-06" db="EMBL/GenBank/DDBJ databases">
        <title>New taxonomy in bacterial strain CC-CFT640, isolated from vineyard.</title>
        <authorList>
            <person name="Lin S.-Y."/>
            <person name="Tsai C.-F."/>
            <person name="Young C.-C."/>
        </authorList>
    </citation>
    <scope>NUCLEOTIDE SEQUENCE [LARGE SCALE GENOMIC DNA]</scope>
    <source>
        <strain evidence="3 4">CC-CFT640</strain>
    </source>
</reference>
<dbReference type="Pfam" id="PF00561">
    <property type="entry name" value="Abhydrolase_1"/>
    <property type="match status" value="1"/>
</dbReference>
<dbReference type="GO" id="GO:0017171">
    <property type="term" value="F:serine hydrolase activity"/>
    <property type="evidence" value="ECO:0007669"/>
    <property type="project" value="TreeGrafter"/>
</dbReference>
<feature type="domain" description="AB hydrolase-1" evidence="2">
    <location>
        <begin position="63"/>
        <end position="163"/>
    </location>
</feature>
<dbReference type="PANTHER" id="PTHR46331:SF2">
    <property type="entry name" value="VALACYCLOVIR HYDROLASE"/>
    <property type="match status" value="1"/>
</dbReference>
<proteinExistence type="predicted"/>
<dbReference type="Gene3D" id="3.40.50.1820">
    <property type="entry name" value="alpha/beta hydrolase"/>
    <property type="match status" value="1"/>
</dbReference>
<dbReference type="InterPro" id="IPR029058">
    <property type="entry name" value="AB_hydrolase_fold"/>
</dbReference>
<name>A0A5C8PCW3_9HYPH</name>
<comment type="caution">
    <text evidence="3">The sequence shown here is derived from an EMBL/GenBank/DDBJ whole genome shotgun (WGS) entry which is preliminary data.</text>
</comment>
<evidence type="ECO:0000259" key="2">
    <source>
        <dbReference type="Pfam" id="PF00561"/>
    </source>
</evidence>
<accession>A0A5C8PCW3</accession>
<keyword evidence="1" id="KW-0732">Signal</keyword>
<evidence type="ECO:0000256" key="1">
    <source>
        <dbReference type="SAM" id="SignalP"/>
    </source>
</evidence>
<dbReference type="AlphaFoldDB" id="A0A5C8PCW3"/>
<protein>
    <submittedName>
        <fullName evidence="3">Alpha/beta hydrolase</fullName>
    </submittedName>
</protein>
<sequence length="306" mass="32540">MARAVAVGLALASSLALPSLAQSGTDGAAPSWKARAMTSVSKAGYAQVNKLKLYYEIHGAGEPLVLLHGGLGLGSMFGELLPALARTRQVIVVDLQGHGRTADIDRPLRYELMADDIAALVKELGFAAVDIMGYSMGGGVALRTAIQHPDIIRRLVVVSAPFRRDGWYPEIVASMQQLSSAAAEQLKPTPMYQAYAAVAPRPERFGMLLDKIGDMARQDYDWSRDVTAIKAPTLLAYGDADAVFSSHAVAFFELLGGGKKDAGWDGAGMSKARLAILPGQTHYNVFMSPLLAATVSPFLDSPLPAK</sequence>
<organism evidence="3 4">
    <name type="scientific">Vineibacter terrae</name>
    <dbReference type="NCBI Taxonomy" id="2586908"/>
    <lineage>
        <taxon>Bacteria</taxon>
        <taxon>Pseudomonadati</taxon>
        <taxon>Pseudomonadota</taxon>
        <taxon>Alphaproteobacteria</taxon>
        <taxon>Hyphomicrobiales</taxon>
        <taxon>Vineibacter</taxon>
    </lineage>
</organism>
<keyword evidence="4" id="KW-1185">Reference proteome</keyword>
<keyword evidence="3" id="KW-0378">Hydrolase</keyword>
<dbReference type="InterPro" id="IPR000073">
    <property type="entry name" value="AB_hydrolase_1"/>
</dbReference>
<dbReference type="SUPFAM" id="SSF53474">
    <property type="entry name" value="alpha/beta-Hydrolases"/>
    <property type="match status" value="1"/>
</dbReference>
<dbReference type="Proteomes" id="UP000321638">
    <property type="component" value="Unassembled WGS sequence"/>
</dbReference>
<dbReference type="OrthoDB" id="9780765at2"/>
<feature type="chain" id="PRO_5022725557" evidence="1">
    <location>
        <begin position="22"/>
        <end position="306"/>
    </location>
</feature>
<evidence type="ECO:0000313" key="4">
    <source>
        <dbReference type="Proteomes" id="UP000321638"/>
    </source>
</evidence>